<evidence type="ECO:0000313" key="1">
    <source>
        <dbReference type="EMBL" id="KKL97305.1"/>
    </source>
</evidence>
<dbReference type="EMBL" id="LAZR01018200">
    <property type="protein sequence ID" value="KKL97305.1"/>
    <property type="molecule type" value="Genomic_DNA"/>
</dbReference>
<reference evidence="1" key="1">
    <citation type="journal article" date="2015" name="Nature">
        <title>Complex archaea that bridge the gap between prokaryotes and eukaryotes.</title>
        <authorList>
            <person name="Spang A."/>
            <person name="Saw J.H."/>
            <person name="Jorgensen S.L."/>
            <person name="Zaremba-Niedzwiedzka K."/>
            <person name="Martijn J."/>
            <person name="Lind A.E."/>
            <person name="van Eijk R."/>
            <person name="Schleper C."/>
            <person name="Guy L."/>
            <person name="Ettema T.J."/>
        </authorList>
    </citation>
    <scope>NUCLEOTIDE SEQUENCE</scope>
</reference>
<comment type="caution">
    <text evidence="1">The sequence shown here is derived from an EMBL/GenBank/DDBJ whole genome shotgun (WGS) entry which is preliminary data.</text>
</comment>
<protein>
    <submittedName>
        <fullName evidence="1">Uncharacterized protein</fullName>
    </submittedName>
</protein>
<sequence length="85" mass="10293">MEKNYFIKNEYIPNKITENVDIQEWEGLGLSQKTYYYQYYTYLICRNLAKKFKLKSVLDIGCRDANKLMKLIYPICNDVYEIDKE</sequence>
<dbReference type="AlphaFoldDB" id="A0A0F9IU70"/>
<proteinExistence type="predicted"/>
<name>A0A0F9IU70_9ZZZZ</name>
<gene>
    <name evidence="1" type="ORF">LCGC14_1835840</name>
</gene>
<organism evidence="1">
    <name type="scientific">marine sediment metagenome</name>
    <dbReference type="NCBI Taxonomy" id="412755"/>
    <lineage>
        <taxon>unclassified sequences</taxon>
        <taxon>metagenomes</taxon>
        <taxon>ecological metagenomes</taxon>
    </lineage>
</organism>
<accession>A0A0F9IU70</accession>
<feature type="non-terminal residue" evidence="1">
    <location>
        <position position="85"/>
    </location>
</feature>